<sequence length="198" mass="23018">MALKQQTQTSSNKIENNNNNIRIKSNLRECNTNEIDTTGKRFLFQVRGASYPPIRRTRSNLKNSTNCKSCNQNCQYIDSLEARLSDLYLTVDKFSRVKVITNSFEKEKYDFSNMPYGVDIVTASDQTSPTTTFWREKRQRRSPTPMNKELNNCFSAIDNRLLPDLEIDCHELHAYKYPDIDTLDFVSLEFVSLEFVSL</sequence>
<name>A0A9N8ZFX9_9GLOM</name>
<keyword evidence="3" id="KW-1185">Reference proteome</keyword>
<feature type="compositionally biased region" description="Low complexity" evidence="1">
    <location>
        <begin position="10"/>
        <end position="20"/>
    </location>
</feature>
<organism evidence="2 3">
    <name type="scientific">Ambispora gerdemannii</name>
    <dbReference type="NCBI Taxonomy" id="144530"/>
    <lineage>
        <taxon>Eukaryota</taxon>
        <taxon>Fungi</taxon>
        <taxon>Fungi incertae sedis</taxon>
        <taxon>Mucoromycota</taxon>
        <taxon>Glomeromycotina</taxon>
        <taxon>Glomeromycetes</taxon>
        <taxon>Archaeosporales</taxon>
        <taxon>Ambisporaceae</taxon>
        <taxon>Ambispora</taxon>
    </lineage>
</organism>
<comment type="caution">
    <text evidence="2">The sequence shown here is derived from an EMBL/GenBank/DDBJ whole genome shotgun (WGS) entry which is preliminary data.</text>
</comment>
<accession>A0A9N8ZFX9</accession>
<protein>
    <submittedName>
        <fullName evidence="2">12511_t:CDS:1</fullName>
    </submittedName>
</protein>
<evidence type="ECO:0000313" key="3">
    <source>
        <dbReference type="Proteomes" id="UP000789831"/>
    </source>
</evidence>
<dbReference type="EMBL" id="CAJVPL010000358">
    <property type="protein sequence ID" value="CAG8487388.1"/>
    <property type="molecule type" value="Genomic_DNA"/>
</dbReference>
<feature type="non-terminal residue" evidence="2">
    <location>
        <position position="198"/>
    </location>
</feature>
<dbReference type="OrthoDB" id="2357415at2759"/>
<proteinExistence type="predicted"/>
<dbReference type="AlphaFoldDB" id="A0A9N8ZFX9"/>
<feature type="region of interest" description="Disordered" evidence="1">
    <location>
        <begin position="1"/>
        <end position="20"/>
    </location>
</feature>
<reference evidence="2" key="1">
    <citation type="submission" date="2021-06" db="EMBL/GenBank/DDBJ databases">
        <authorList>
            <person name="Kallberg Y."/>
            <person name="Tangrot J."/>
            <person name="Rosling A."/>
        </authorList>
    </citation>
    <scope>NUCLEOTIDE SEQUENCE</scope>
    <source>
        <strain evidence="2">MT106</strain>
    </source>
</reference>
<gene>
    <name evidence="2" type="ORF">AGERDE_LOCUS3561</name>
</gene>
<evidence type="ECO:0000313" key="2">
    <source>
        <dbReference type="EMBL" id="CAG8487388.1"/>
    </source>
</evidence>
<dbReference type="Proteomes" id="UP000789831">
    <property type="component" value="Unassembled WGS sequence"/>
</dbReference>
<evidence type="ECO:0000256" key="1">
    <source>
        <dbReference type="SAM" id="MobiDB-lite"/>
    </source>
</evidence>